<comment type="similarity">
    <text evidence="12">Belongs to the pannexin family.</text>
</comment>
<protein>
    <recommendedName>
        <fullName evidence="12">Innexin</fullName>
    </recommendedName>
</protein>
<dbReference type="EMBL" id="KK119614">
    <property type="protein sequence ID" value="KFM76202.1"/>
    <property type="molecule type" value="Genomic_DNA"/>
</dbReference>
<keyword evidence="8 12" id="KW-1133">Transmembrane helix</keyword>
<keyword evidence="6" id="KW-0303">Gap junction</keyword>
<evidence type="ECO:0000256" key="4">
    <source>
        <dbReference type="ARBA" id="ARBA00022475"/>
    </source>
</evidence>
<sequence>MEKIVFADTFTKTFKKVLKVPTVIIDDPIFRLHYKFTGLALLFASILVSGYQFFGKPILCIQRDDVPENLLNTYCWIEGTFTLPKALSKKVGQEVVYPGVDKYKIGDEVVEHAYYQWVCFVLFLQALMFTVPHFIWRTLESGRMKALIQKLSNPVLPDEEKTLCYTGLATYFRARRDEHQYYAMKFFLCEILNFINVVGQIYFINKFLGGEFLKYGADVVKYVNEEQEDRVDPMIRVFPRITKCTFHRYGSSGDVQKHDALCLLPLNIVNEKIFVVMWFWFVILAILGGCLLIYRLIIMLSAQARFILLTFVASLTSREDIKSLIPTFKYGDWFLLYLLADNIDNLHFREFVLQLKKPDYDGSSETSVGYPKNIDLQLDDVDKGDLKSAGKLRTFSGKDESSV</sequence>
<evidence type="ECO:0000256" key="10">
    <source>
        <dbReference type="ARBA" id="ARBA00023136"/>
    </source>
</evidence>
<dbReference type="PANTHER" id="PTHR11893">
    <property type="entry name" value="INNEXIN"/>
    <property type="match status" value="1"/>
</dbReference>
<keyword evidence="3 12" id="KW-0813">Transport</keyword>
<feature type="transmembrane region" description="Helical" evidence="12">
    <location>
        <begin position="114"/>
        <end position="136"/>
    </location>
</feature>
<evidence type="ECO:0000313" key="13">
    <source>
        <dbReference type="EMBL" id="KFM76202.1"/>
    </source>
</evidence>
<keyword evidence="4" id="KW-1003">Cell membrane</keyword>
<dbReference type="PROSITE" id="PS51013">
    <property type="entry name" value="PANNEXIN"/>
    <property type="match status" value="1"/>
</dbReference>
<keyword evidence="5 12" id="KW-0812">Transmembrane</keyword>
<dbReference type="PRINTS" id="PR01262">
    <property type="entry name" value="INNEXIN"/>
</dbReference>
<dbReference type="InterPro" id="IPR000990">
    <property type="entry name" value="Innexin"/>
</dbReference>
<evidence type="ECO:0000256" key="11">
    <source>
        <dbReference type="ARBA" id="ARBA00023303"/>
    </source>
</evidence>
<dbReference type="Proteomes" id="UP000054359">
    <property type="component" value="Unassembled WGS sequence"/>
</dbReference>
<dbReference type="GO" id="GO:0007602">
    <property type="term" value="P:phototransduction"/>
    <property type="evidence" value="ECO:0007669"/>
    <property type="project" value="TreeGrafter"/>
</dbReference>
<evidence type="ECO:0000256" key="12">
    <source>
        <dbReference type="RuleBase" id="RU010713"/>
    </source>
</evidence>
<dbReference type="OMA" id="HRAVKIN"/>
<dbReference type="PANTHER" id="PTHR11893:SF41">
    <property type="entry name" value="INNEXIN INX2"/>
    <property type="match status" value="1"/>
</dbReference>
<dbReference type="AlphaFoldDB" id="A0A087UFR3"/>
<comment type="function">
    <text evidence="12">Structural component of the gap junctions.</text>
</comment>
<feature type="transmembrane region" description="Helical" evidence="12">
    <location>
        <begin position="273"/>
        <end position="297"/>
    </location>
</feature>
<dbReference type="GO" id="GO:0034220">
    <property type="term" value="P:monoatomic ion transmembrane transport"/>
    <property type="evidence" value="ECO:0007669"/>
    <property type="project" value="UniProtKB-KW"/>
</dbReference>
<reference evidence="13 14" key="1">
    <citation type="submission" date="2013-11" db="EMBL/GenBank/DDBJ databases">
        <title>Genome sequencing of Stegodyphus mimosarum.</title>
        <authorList>
            <person name="Bechsgaard J."/>
        </authorList>
    </citation>
    <scope>NUCLEOTIDE SEQUENCE [LARGE SCALE GENOMIC DNA]</scope>
</reference>
<evidence type="ECO:0000313" key="14">
    <source>
        <dbReference type="Proteomes" id="UP000054359"/>
    </source>
</evidence>
<feature type="transmembrane region" description="Helical" evidence="12">
    <location>
        <begin position="182"/>
        <end position="204"/>
    </location>
</feature>
<evidence type="ECO:0000256" key="3">
    <source>
        <dbReference type="ARBA" id="ARBA00022448"/>
    </source>
</evidence>
<proteinExistence type="inferred from homology"/>
<dbReference type="GO" id="GO:0005243">
    <property type="term" value="F:gap junction channel activity"/>
    <property type="evidence" value="ECO:0007669"/>
    <property type="project" value="TreeGrafter"/>
</dbReference>
<feature type="transmembrane region" description="Helical" evidence="12">
    <location>
        <begin position="36"/>
        <end position="54"/>
    </location>
</feature>
<comment type="subcellular location">
    <subcellularLocation>
        <location evidence="1">Cell junction</location>
        <location evidence="1">Gap junction</location>
    </subcellularLocation>
    <subcellularLocation>
        <location evidence="2 12">Cell membrane</location>
        <topology evidence="2 12">Multi-pass membrane protein</topology>
    </subcellularLocation>
</comment>
<evidence type="ECO:0000256" key="2">
    <source>
        <dbReference type="ARBA" id="ARBA00004651"/>
    </source>
</evidence>
<organism evidence="13 14">
    <name type="scientific">Stegodyphus mimosarum</name>
    <name type="common">African social velvet spider</name>
    <dbReference type="NCBI Taxonomy" id="407821"/>
    <lineage>
        <taxon>Eukaryota</taxon>
        <taxon>Metazoa</taxon>
        <taxon>Ecdysozoa</taxon>
        <taxon>Arthropoda</taxon>
        <taxon>Chelicerata</taxon>
        <taxon>Arachnida</taxon>
        <taxon>Araneae</taxon>
        <taxon>Araneomorphae</taxon>
        <taxon>Entelegynae</taxon>
        <taxon>Eresoidea</taxon>
        <taxon>Eresidae</taxon>
        <taxon>Stegodyphus</taxon>
    </lineage>
</organism>
<evidence type="ECO:0000256" key="1">
    <source>
        <dbReference type="ARBA" id="ARBA00004610"/>
    </source>
</evidence>
<accession>A0A087UFR3</accession>
<keyword evidence="9 12" id="KW-0406">Ion transport</keyword>
<evidence type="ECO:0000256" key="5">
    <source>
        <dbReference type="ARBA" id="ARBA00022692"/>
    </source>
</evidence>
<evidence type="ECO:0000256" key="9">
    <source>
        <dbReference type="ARBA" id="ARBA00023065"/>
    </source>
</evidence>
<name>A0A087UFR3_STEMI</name>
<evidence type="ECO:0000256" key="6">
    <source>
        <dbReference type="ARBA" id="ARBA00022868"/>
    </source>
</evidence>
<dbReference type="STRING" id="407821.A0A087UFR3"/>
<evidence type="ECO:0000256" key="7">
    <source>
        <dbReference type="ARBA" id="ARBA00022949"/>
    </source>
</evidence>
<gene>
    <name evidence="12" type="primary">inx</name>
    <name evidence="13" type="ORF">X975_19230</name>
</gene>
<dbReference type="OrthoDB" id="5867527at2759"/>
<keyword evidence="14" id="KW-1185">Reference proteome</keyword>
<keyword evidence="10 12" id="KW-0472">Membrane</keyword>
<dbReference type="Pfam" id="PF00876">
    <property type="entry name" value="Innexin"/>
    <property type="match status" value="1"/>
</dbReference>
<dbReference type="GO" id="GO:0005921">
    <property type="term" value="C:gap junction"/>
    <property type="evidence" value="ECO:0007669"/>
    <property type="project" value="UniProtKB-SubCell"/>
</dbReference>
<evidence type="ECO:0000256" key="8">
    <source>
        <dbReference type="ARBA" id="ARBA00022989"/>
    </source>
</evidence>
<dbReference type="GO" id="GO:0005886">
    <property type="term" value="C:plasma membrane"/>
    <property type="evidence" value="ECO:0007669"/>
    <property type="project" value="UniProtKB-SubCell"/>
</dbReference>
<keyword evidence="7" id="KW-0965">Cell junction</keyword>
<feature type="non-terminal residue" evidence="13">
    <location>
        <position position="403"/>
    </location>
</feature>
<keyword evidence="11 12" id="KW-0407">Ion channel</keyword>